<dbReference type="SUPFAM" id="SSF51735">
    <property type="entry name" value="NAD(P)-binding Rossmann-fold domains"/>
    <property type="match status" value="1"/>
</dbReference>
<accession>A0ABM1SG04</accession>
<protein>
    <submittedName>
        <fullName evidence="6">Tetraketide alpha-pyrone reductase 2-like isoform X1</fullName>
    </submittedName>
</protein>
<comment type="similarity">
    <text evidence="2">Belongs to the 3-beta-HSD family.</text>
</comment>
<feature type="region of interest" description="Disordered" evidence="3">
    <location>
        <begin position="364"/>
        <end position="384"/>
    </location>
</feature>
<dbReference type="PANTHER" id="PTHR10366">
    <property type="entry name" value="NAD DEPENDENT EPIMERASE/DEHYDRATASE"/>
    <property type="match status" value="1"/>
</dbReference>
<dbReference type="Pfam" id="PF01073">
    <property type="entry name" value="3Beta_HSD"/>
    <property type="match status" value="1"/>
</dbReference>
<evidence type="ECO:0000313" key="5">
    <source>
        <dbReference type="Proteomes" id="UP000694941"/>
    </source>
</evidence>
<feature type="domain" description="3-beta hydroxysteroid dehydrogenase/isomerase" evidence="4">
    <location>
        <begin position="9"/>
        <end position="147"/>
    </location>
</feature>
<proteinExistence type="inferred from homology"/>
<dbReference type="PANTHER" id="PTHR10366:SF564">
    <property type="entry name" value="STEROL-4-ALPHA-CARBOXYLATE 3-DEHYDROGENASE, DECARBOXYLATING"/>
    <property type="match status" value="1"/>
</dbReference>
<dbReference type="InterPro" id="IPR050425">
    <property type="entry name" value="NAD(P)_dehydrat-like"/>
</dbReference>
<dbReference type="GeneID" id="106460188"/>
<evidence type="ECO:0000256" key="1">
    <source>
        <dbReference type="ARBA" id="ARBA00023002"/>
    </source>
</evidence>
<organism evidence="5 6">
    <name type="scientific">Limulus polyphemus</name>
    <name type="common">Atlantic horseshoe crab</name>
    <dbReference type="NCBI Taxonomy" id="6850"/>
    <lineage>
        <taxon>Eukaryota</taxon>
        <taxon>Metazoa</taxon>
        <taxon>Ecdysozoa</taxon>
        <taxon>Arthropoda</taxon>
        <taxon>Chelicerata</taxon>
        <taxon>Merostomata</taxon>
        <taxon>Xiphosura</taxon>
        <taxon>Limulidae</taxon>
        <taxon>Limulus</taxon>
    </lineage>
</organism>
<evidence type="ECO:0000259" key="4">
    <source>
        <dbReference type="Pfam" id="PF01073"/>
    </source>
</evidence>
<evidence type="ECO:0000256" key="3">
    <source>
        <dbReference type="SAM" id="MobiDB-lite"/>
    </source>
</evidence>
<reference evidence="6" key="1">
    <citation type="submission" date="2025-08" db="UniProtKB">
        <authorList>
            <consortium name="RefSeq"/>
        </authorList>
    </citation>
    <scope>IDENTIFICATION</scope>
    <source>
        <tissue evidence="6">Muscle</tissue>
    </source>
</reference>
<dbReference type="Gene3D" id="3.40.50.720">
    <property type="entry name" value="NAD(P)-binding Rossmann-like Domain"/>
    <property type="match status" value="1"/>
</dbReference>
<keyword evidence="5" id="KW-1185">Reference proteome</keyword>
<gene>
    <name evidence="6" type="primary">LOC106460188</name>
</gene>
<dbReference type="RefSeq" id="XP_022242559.1">
    <property type="nucleotide sequence ID" value="XM_022386851.1"/>
</dbReference>
<dbReference type="InterPro" id="IPR002225">
    <property type="entry name" value="3Beta_OHSteriod_DH/Estase"/>
</dbReference>
<keyword evidence="1 2" id="KW-0560">Oxidoreductase</keyword>
<dbReference type="Proteomes" id="UP000694941">
    <property type="component" value="Unplaced"/>
</dbReference>
<sequence length="384" mass="43108">MATSNLSVLVTEGVGFIASHVITLLLEKGYRVRATVTNSQEESQLRTLCSESKSILEVVEIGLFQDQGWDRAVKGCRYVIHDASNVPGSASLNNDSPKLNVQCVKRILRACADDGGVKRVVLTSSISAVHDHSSSESAFMDEEKKKIYNESDWSHVDSPGLDIGAQTITLVERAAWDFIRELPEKKKLELSVINPGVVLGPLVCGFPSRSLEIVQKLFERTLQLIPKVHFCVADVRDVAQAHLKVMTLPSAATHRHIVCTESIWWRQIAHILFTEFKPKGYHIPTTVAPFFVTWLGSFFDRSTSMIIPRIGRECSYDNKRMREILGVTPRDLSQTVLDTAYSLIEKGYIQKSKRHRLETELVSSKEDEIENNQSKPHQPICCVH</sequence>
<evidence type="ECO:0000313" key="6">
    <source>
        <dbReference type="RefSeq" id="XP_022242559.1"/>
    </source>
</evidence>
<evidence type="ECO:0000256" key="2">
    <source>
        <dbReference type="RuleBase" id="RU004475"/>
    </source>
</evidence>
<dbReference type="InterPro" id="IPR036291">
    <property type="entry name" value="NAD(P)-bd_dom_sf"/>
</dbReference>
<name>A0ABM1SG04_LIMPO</name>